<organism evidence="2 3">
    <name type="scientific">Phascolarctos cinereus</name>
    <name type="common">Koala</name>
    <dbReference type="NCBI Taxonomy" id="38626"/>
    <lineage>
        <taxon>Eukaryota</taxon>
        <taxon>Metazoa</taxon>
        <taxon>Chordata</taxon>
        <taxon>Craniata</taxon>
        <taxon>Vertebrata</taxon>
        <taxon>Euteleostomi</taxon>
        <taxon>Mammalia</taxon>
        <taxon>Metatheria</taxon>
        <taxon>Diprotodontia</taxon>
        <taxon>Phascolarctidae</taxon>
        <taxon>Phascolarctos</taxon>
    </lineage>
</organism>
<evidence type="ECO:0000256" key="1">
    <source>
        <dbReference type="SAM" id="MobiDB-lite"/>
    </source>
</evidence>
<dbReference type="Proteomes" id="UP000515140">
    <property type="component" value="Unplaced"/>
</dbReference>
<feature type="compositionally biased region" description="Low complexity" evidence="1">
    <location>
        <begin position="139"/>
        <end position="159"/>
    </location>
</feature>
<protein>
    <submittedName>
        <fullName evidence="3">Collagen alpha-1(I) chain-like</fullName>
    </submittedName>
</protein>
<proteinExistence type="predicted"/>
<name>A0A6P5J8W7_PHACI</name>
<feature type="compositionally biased region" description="Polar residues" evidence="1">
    <location>
        <begin position="235"/>
        <end position="244"/>
    </location>
</feature>
<keyword evidence="2" id="KW-1185">Reference proteome</keyword>
<evidence type="ECO:0000313" key="3">
    <source>
        <dbReference type="RefSeq" id="XP_020827529.1"/>
    </source>
</evidence>
<feature type="compositionally biased region" description="Gly residues" evidence="1">
    <location>
        <begin position="160"/>
        <end position="171"/>
    </location>
</feature>
<gene>
    <name evidence="3" type="primary">LOC110197828</name>
</gene>
<dbReference type="GeneID" id="110197828"/>
<feature type="compositionally biased region" description="Polar residues" evidence="1">
    <location>
        <begin position="119"/>
        <end position="130"/>
    </location>
</feature>
<dbReference type="AlphaFoldDB" id="A0A6P5J8W7"/>
<accession>A0A6P5J8W7</accession>
<evidence type="ECO:0000313" key="2">
    <source>
        <dbReference type="Proteomes" id="UP000515140"/>
    </source>
</evidence>
<dbReference type="KEGG" id="pcw:110197828"/>
<feature type="region of interest" description="Disordered" evidence="1">
    <location>
        <begin position="85"/>
        <end position="255"/>
    </location>
</feature>
<sequence>MAKQYLLPYCYISRVGLLPRSDPRAALSRLSGLPKKGKKRTSCFLLHTLINPSSRSSYCVGVSTEEPIPVNDAGSILQAKCLPGDRTLSTNAHRPRGKAEQSPHPGLSNSRDTLYPQDPTGSRTPGSLGQSEPRRRMCSGGRARQSGGVGGRAARAAQHQGGGRRGGGAGGEEGEPGRQGSRHEARLLGPTYLGPASTESGLSFAPGEAGRGSPAQPVSPPPHPGSSAFPRSLGPSRSHSQQRPQHPCSRFHQLN</sequence>
<reference evidence="3" key="1">
    <citation type="submission" date="2025-08" db="UniProtKB">
        <authorList>
            <consortium name="RefSeq"/>
        </authorList>
    </citation>
    <scope>IDENTIFICATION</scope>
    <source>
        <tissue evidence="3">Spleen</tissue>
    </source>
</reference>
<dbReference type="InParanoid" id="A0A6P5J8W7"/>
<dbReference type="RefSeq" id="XP_020827529.1">
    <property type="nucleotide sequence ID" value="XM_020971870.1"/>
</dbReference>